<proteinExistence type="predicted"/>
<organism evidence="1 2">
    <name type="scientific">Heterorhabditis bacteriophora</name>
    <name type="common">Entomopathogenic nematode worm</name>
    <dbReference type="NCBI Taxonomy" id="37862"/>
    <lineage>
        <taxon>Eukaryota</taxon>
        <taxon>Metazoa</taxon>
        <taxon>Ecdysozoa</taxon>
        <taxon>Nematoda</taxon>
        <taxon>Chromadorea</taxon>
        <taxon>Rhabditida</taxon>
        <taxon>Rhabditina</taxon>
        <taxon>Rhabditomorpha</taxon>
        <taxon>Strongyloidea</taxon>
        <taxon>Heterorhabditidae</taxon>
        <taxon>Heterorhabditis</taxon>
    </lineage>
</organism>
<evidence type="ECO:0000313" key="1">
    <source>
        <dbReference type="Proteomes" id="UP000095283"/>
    </source>
</evidence>
<reference evidence="2" key="1">
    <citation type="submission" date="2016-11" db="UniProtKB">
        <authorList>
            <consortium name="WormBaseParasite"/>
        </authorList>
    </citation>
    <scope>IDENTIFICATION</scope>
</reference>
<protein>
    <submittedName>
        <fullName evidence="2">Amidohydro-rel domain-containing protein</fullName>
    </submittedName>
</protein>
<keyword evidence="1" id="KW-1185">Reference proteome</keyword>
<name>A0A1I7XSZ5_HETBA</name>
<dbReference type="AlphaFoldDB" id="A0A1I7XSZ5"/>
<dbReference type="WBParaSite" id="Hba_20864">
    <property type="protein sequence ID" value="Hba_20864"/>
    <property type="gene ID" value="Hba_20864"/>
</dbReference>
<dbReference type="Proteomes" id="UP000095283">
    <property type="component" value="Unplaced"/>
</dbReference>
<accession>A0A1I7XSZ5</accession>
<evidence type="ECO:0000313" key="2">
    <source>
        <dbReference type="WBParaSite" id="Hba_20864"/>
    </source>
</evidence>
<sequence length="138" mass="15957">MNGMRTVCQLYRWMQTENLVEKAQRIRGIVFDSCPCHMSPWIHSYGMAVTRPGIEWMSDSIRVMKFIPYTCMRYLTSDAIVEYKSVEKFIAYQKSKGCNVTIGHIGAFNALPNYDKVLDLSRKELLEDGILGEDFDIE</sequence>